<protein>
    <submittedName>
        <fullName evidence="5">Histidine triad nucleotide-binding protein</fullName>
    </submittedName>
</protein>
<dbReference type="Proteomes" id="UP000179164">
    <property type="component" value="Unassembled WGS sequence"/>
</dbReference>
<dbReference type="InterPro" id="IPR001310">
    <property type="entry name" value="Histidine_triad_HIT"/>
</dbReference>
<dbReference type="InterPro" id="IPR036265">
    <property type="entry name" value="HIT-like_sf"/>
</dbReference>
<evidence type="ECO:0000256" key="3">
    <source>
        <dbReference type="PROSITE-ProRule" id="PRU00464"/>
    </source>
</evidence>
<dbReference type="InterPro" id="IPR011146">
    <property type="entry name" value="HIT-like"/>
</dbReference>
<dbReference type="PROSITE" id="PS00892">
    <property type="entry name" value="HIT_1"/>
    <property type="match status" value="1"/>
</dbReference>
<dbReference type="STRING" id="1798543.A2898_00790"/>
<feature type="active site" description="Tele-AMP-histidine intermediate" evidence="1">
    <location>
        <position position="102"/>
    </location>
</feature>
<dbReference type="CDD" id="cd01276">
    <property type="entry name" value="PKCI_related"/>
    <property type="match status" value="1"/>
</dbReference>
<dbReference type="Gene3D" id="3.30.428.10">
    <property type="entry name" value="HIT-like"/>
    <property type="match status" value="1"/>
</dbReference>
<organism evidence="5 6">
    <name type="scientific">Candidatus Kerfeldbacteria bacterium RIFCSPLOWO2_01_FULL_48_11</name>
    <dbReference type="NCBI Taxonomy" id="1798543"/>
    <lineage>
        <taxon>Bacteria</taxon>
        <taxon>Candidatus Kerfeldiibacteriota</taxon>
    </lineage>
</organism>
<dbReference type="EMBL" id="MHKE01000016">
    <property type="protein sequence ID" value="OGY83042.1"/>
    <property type="molecule type" value="Genomic_DNA"/>
</dbReference>
<evidence type="ECO:0000313" key="5">
    <source>
        <dbReference type="EMBL" id="OGY83042.1"/>
    </source>
</evidence>
<dbReference type="PROSITE" id="PS51084">
    <property type="entry name" value="HIT_2"/>
    <property type="match status" value="1"/>
</dbReference>
<dbReference type="PRINTS" id="PR00332">
    <property type="entry name" value="HISTRIAD"/>
</dbReference>
<evidence type="ECO:0000259" key="4">
    <source>
        <dbReference type="PROSITE" id="PS51084"/>
    </source>
</evidence>
<reference evidence="5 6" key="1">
    <citation type="journal article" date="2016" name="Nat. Commun.">
        <title>Thousands of microbial genomes shed light on interconnected biogeochemical processes in an aquifer system.</title>
        <authorList>
            <person name="Anantharaman K."/>
            <person name="Brown C.T."/>
            <person name="Hug L.A."/>
            <person name="Sharon I."/>
            <person name="Castelle C.J."/>
            <person name="Probst A.J."/>
            <person name="Thomas B.C."/>
            <person name="Singh A."/>
            <person name="Wilkins M.J."/>
            <person name="Karaoz U."/>
            <person name="Brodie E.L."/>
            <person name="Williams K.H."/>
            <person name="Hubbard S.S."/>
            <person name="Banfield J.F."/>
        </authorList>
    </citation>
    <scope>NUCLEOTIDE SEQUENCE [LARGE SCALE GENOMIC DNA]</scope>
</reference>
<dbReference type="InterPro" id="IPR019808">
    <property type="entry name" value="Histidine_triad_CS"/>
</dbReference>
<dbReference type="SUPFAM" id="SSF54197">
    <property type="entry name" value="HIT-like"/>
    <property type="match status" value="1"/>
</dbReference>
<dbReference type="AlphaFoldDB" id="A0A1G2B1I3"/>
<sequence length="114" mass="12323">MGPADCIFCLIASGSAPAKKVYEDDKIVAFHDIHPKAPVHVLVIPKKHVATLTEYLPEDADLLGKMMLLLPQIAKTLGITARGYKVVINTGKEAGQVVFHFHIHLLGGGTIEEV</sequence>
<proteinExistence type="predicted"/>
<feature type="short sequence motif" description="Histidine triad motif" evidence="2 3">
    <location>
        <begin position="100"/>
        <end position="104"/>
    </location>
</feature>
<comment type="caution">
    <text evidence="5">The sequence shown here is derived from an EMBL/GenBank/DDBJ whole genome shotgun (WGS) entry which is preliminary data.</text>
</comment>
<gene>
    <name evidence="5" type="ORF">A2898_00790</name>
</gene>
<evidence type="ECO:0000256" key="2">
    <source>
        <dbReference type="PIRSR" id="PIRSR601310-3"/>
    </source>
</evidence>
<dbReference type="PANTHER" id="PTHR23089">
    <property type="entry name" value="HISTIDINE TRIAD HIT PROTEIN"/>
    <property type="match status" value="1"/>
</dbReference>
<feature type="domain" description="HIT" evidence="4">
    <location>
        <begin position="7"/>
        <end position="114"/>
    </location>
</feature>
<accession>A0A1G2B1I3</accession>
<name>A0A1G2B1I3_9BACT</name>
<evidence type="ECO:0000256" key="1">
    <source>
        <dbReference type="PIRSR" id="PIRSR601310-1"/>
    </source>
</evidence>
<evidence type="ECO:0000313" key="6">
    <source>
        <dbReference type="Proteomes" id="UP000179164"/>
    </source>
</evidence>
<dbReference type="GO" id="GO:0003824">
    <property type="term" value="F:catalytic activity"/>
    <property type="evidence" value="ECO:0007669"/>
    <property type="project" value="InterPro"/>
</dbReference>
<dbReference type="Pfam" id="PF01230">
    <property type="entry name" value="HIT"/>
    <property type="match status" value="1"/>
</dbReference>